<evidence type="ECO:0000256" key="1">
    <source>
        <dbReference type="ARBA" id="ARBA00006484"/>
    </source>
</evidence>
<dbReference type="GO" id="GO:0032787">
    <property type="term" value="P:monocarboxylic acid metabolic process"/>
    <property type="evidence" value="ECO:0007669"/>
    <property type="project" value="UniProtKB-ARBA"/>
</dbReference>
<dbReference type="FunFam" id="3.40.50.720:FF:000084">
    <property type="entry name" value="Short-chain dehydrogenase reductase"/>
    <property type="match status" value="1"/>
</dbReference>
<reference evidence="3 4" key="1">
    <citation type="submission" date="2020-08" db="EMBL/GenBank/DDBJ databases">
        <title>Bridging the membrane lipid divide: bacteria of the FCB group superphylum have the potential to synthesize archaeal ether lipids.</title>
        <authorList>
            <person name="Villanueva L."/>
            <person name="Von Meijenfeldt F.A.B."/>
            <person name="Westbye A.B."/>
            <person name="Yadav S."/>
            <person name="Hopmans E.C."/>
            <person name="Dutilh B.E."/>
            <person name="Sinninghe Damste J.S."/>
        </authorList>
    </citation>
    <scope>NUCLEOTIDE SEQUENCE [LARGE SCALE GENOMIC DNA]</scope>
    <source>
        <strain evidence="3">NIOZ-UU36</strain>
    </source>
</reference>
<dbReference type="PRINTS" id="PR00080">
    <property type="entry name" value="SDRFAMILY"/>
</dbReference>
<dbReference type="Proteomes" id="UP000614469">
    <property type="component" value="Unassembled WGS sequence"/>
</dbReference>
<dbReference type="SUPFAM" id="SSF51735">
    <property type="entry name" value="NAD(P)-binding Rossmann-fold domains"/>
    <property type="match status" value="1"/>
</dbReference>
<keyword evidence="2" id="KW-0560">Oxidoreductase</keyword>
<evidence type="ECO:0000256" key="2">
    <source>
        <dbReference type="ARBA" id="ARBA00023002"/>
    </source>
</evidence>
<dbReference type="PANTHER" id="PTHR42879:SF2">
    <property type="entry name" value="3-OXOACYL-[ACYL-CARRIER-PROTEIN] REDUCTASE FABG"/>
    <property type="match status" value="1"/>
</dbReference>
<dbReference type="InterPro" id="IPR020904">
    <property type="entry name" value="Sc_DH/Rdtase_CS"/>
</dbReference>
<dbReference type="InterPro" id="IPR002347">
    <property type="entry name" value="SDR_fam"/>
</dbReference>
<accession>A0A8J6NGX9</accession>
<dbReference type="Gene3D" id="3.40.50.720">
    <property type="entry name" value="NAD(P)-binding Rossmann-like Domain"/>
    <property type="match status" value="1"/>
</dbReference>
<evidence type="ECO:0000313" key="3">
    <source>
        <dbReference type="EMBL" id="MBC8334731.1"/>
    </source>
</evidence>
<dbReference type="PROSITE" id="PS00061">
    <property type="entry name" value="ADH_SHORT"/>
    <property type="match status" value="1"/>
</dbReference>
<comment type="similarity">
    <text evidence="1">Belongs to the short-chain dehydrogenases/reductases (SDR) family.</text>
</comment>
<dbReference type="GO" id="GO:0016491">
    <property type="term" value="F:oxidoreductase activity"/>
    <property type="evidence" value="ECO:0007669"/>
    <property type="project" value="UniProtKB-KW"/>
</dbReference>
<comment type="caution">
    <text evidence="3">The sequence shown here is derived from an EMBL/GenBank/DDBJ whole genome shotgun (WGS) entry which is preliminary data.</text>
</comment>
<dbReference type="AlphaFoldDB" id="A0A8J6NGX9"/>
<protein>
    <submittedName>
        <fullName evidence="3">SDR family oxidoreductase</fullName>
    </submittedName>
</protein>
<gene>
    <name evidence="3" type="ORF">H8E29_05660</name>
</gene>
<dbReference type="PRINTS" id="PR00081">
    <property type="entry name" value="GDHRDH"/>
</dbReference>
<dbReference type="PANTHER" id="PTHR42879">
    <property type="entry name" value="3-OXOACYL-(ACYL-CARRIER-PROTEIN) REDUCTASE"/>
    <property type="match status" value="1"/>
</dbReference>
<dbReference type="Pfam" id="PF13561">
    <property type="entry name" value="adh_short_C2"/>
    <property type="match status" value="1"/>
</dbReference>
<dbReference type="InterPro" id="IPR050259">
    <property type="entry name" value="SDR"/>
</dbReference>
<dbReference type="CDD" id="cd05233">
    <property type="entry name" value="SDR_c"/>
    <property type="match status" value="1"/>
</dbReference>
<dbReference type="InterPro" id="IPR036291">
    <property type="entry name" value="NAD(P)-bd_dom_sf"/>
</dbReference>
<sequence>MNFQGKRVLITGGSRGIGKACAQAFAERGAKVAINYLHNAEAAKETQATLKGGPHILVQADVSNPALIEGMIVETVKGLGGLDIVVNNAGISQVHPIDKVSYEEWQDTWQLILSVNLVAPANVIYWASQFMRANGGGRIVNVSSRGAFRGEPEMPAYGASKAGLNAMTQSLAQKLATENIYLGVVAPGFVETDMAASKLSGPQGDFIRNQSPLGRVAQPEEVAYAVIFLAAEESRFSTGTIIDVNGASYLRG</sequence>
<evidence type="ECO:0000313" key="4">
    <source>
        <dbReference type="Proteomes" id="UP000614469"/>
    </source>
</evidence>
<dbReference type="EMBL" id="JACNJN010000077">
    <property type="protein sequence ID" value="MBC8334731.1"/>
    <property type="molecule type" value="Genomic_DNA"/>
</dbReference>
<proteinExistence type="inferred from homology"/>
<name>A0A8J6NGX9_9CHLR</name>
<organism evidence="3 4">
    <name type="scientific">Candidatus Desulfolinea nitratireducens</name>
    <dbReference type="NCBI Taxonomy" id="2841698"/>
    <lineage>
        <taxon>Bacteria</taxon>
        <taxon>Bacillati</taxon>
        <taxon>Chloroflexota</taxon>
        <taxon>Anaerolineae</taxon>
        <taxon>Anaerolineales</taxon>
        <taxon>Anaerolineales incertae sedis</taxon>
        <taxon>Candidatus Desulfolinea</taxon>
    </lineage>
</organism>